<dbReference type="Pfam" id="PF00034">
    <property type="entry name" value="Cytochrom_C"/>
    <property type="match status" value="1"/>
</dbReference>
<organism evidence="5">
    <name type="scientific">marine metagenome</name>
    <dbReference type="NCBI Taxonomy" id="408172"/>
    <lineage>
        <taxon>unclassified sequences</taxon>
        <taxon>metagenomes</taxon>
        <taxon>ecological metagenomes</taxon>
    </lineage>
</organism>
<proteinExistence type="predicted"/>
<dbReference type="PROSITE" id="PS51007">
    <property type="entry name" value="CYTC"/>
    <property type="match status" value="1"/>
</dbReference>
<dbReference type="NCBIfam" id="TIGR02603">
    <property type="entry name" value="CxxCH_TIGR02603"/>
    <property type="match status" value="1"/>
</dbReference>
<dbReference type="InterPro" id="IPR009056">
    <property type="entry name" value="Cyt_c-like_dom"/>
</dbReference>
<dbReference type="Gene3D" id="1.10.760.10">
    <property type="entry name" value="Cytochrome c-like domain"/>
    <property type="match status" value="1"/>
</dbReference>
<dbReference type="InterPro" id="IPR011042">
    <property type="entry name" value="6-blade_b-propeller_TolB-like"/>
</dbReference>
<evidence type="ECO:0000313" key="5">
    <source>
        <dbReference type="EMBL" id="SVA60041.1"/>
    </source>
</evidence>
<evidence type="ECO:0000259" key="4">
    <source>
        <dbReference type="PROSITE" id="PS51007"/>
    </source>
</evidence>
<evidence type="ECO:0000256" key="3">
    <source>
        <dbReference type="ARBA" id="ARBA00023004"/>
    </source>
</evidence>
<keyword evidence="3" id="KW-0408">Iron</keyword>
<evidence type="ECO:0000256" key="2">
    <source>
        <dbReference type="ARBA" id="ARBA00022723"/>
    </source>
</evidence>
<dbReference type="InterPro" id="IPR011041">
    <property type="entry name" value="Quinoprot_gluc/sorb_DH_b-prop"/>
</dbReference>
<dbReference type="PANTHER" id="PTHR33546:SF1">
    <property type="entry name" value="LARGE, MULTIFUNCTIONAL SECRETED PROTEIN"/>
    <property type="match status" value="1"/>
</dbReference>
<name>A0A381X6B1_9ZZZZ</name>
<dbReference type="Gene3D" id="2.120.10.30">
    <property type="entry name" value="TolB, C-terminal domain"/>
    <property type="match status" value="1"/>
</dbReference>
<dbReference type="InterPro" id="IPR036909">
    <property type="entry name" value="Cyt_c-like_dom_sf"/>
</dbReference>
<keyword evidence="2" id="KW-0479">Metal-binding</keyword>
<keyword evidence="1" id="KW-0349">Heme</keyword>
<sequence length="941" mass="104072">MTTLRITFIALSFSLASAFGQYQLPPLEKSIEDPATGLNLQPGFAAELIYKVDKKKYGSWITLIFDKQGRLIVSDQGGAGVFRMTIPKIGEKFSEENITKLNLKKSVQGFLFAFDHLYAIRFGSLSRAPVSADGVIGPEEVISELQGGGEHGPHSAIVSEDGESLYVIGGNMTRAPKHQHSRIQENMKNDVLLQHYTYGHNAGGKAPAGFVMKFSPDGKRRELMSMGYRNPVDFCLNRHGETMVYDADMEYDIASPWYRPTRLNHGVSGGESGWRATTQKWRKYHADTVGSIVDLGPGCPTGVIAGTSAKFPTHYRDAIFLCDWTFATMYSVHLTPKGSSYTAEKREFLSNTKASLPLTDVQIGPDGHMYFTVGGRGGQSYLYRVYYKGKASTKLSELDMTGAEARKTRRMLESFHGHADPKALAAVWPHLGSEDYHLRYAARIAIEWQNTATWAKKAIGESNDVAAIHALLGLARRDVAGSLSAIIGRLAKVDYKKLNKEGQLALLRTYGVAMSRHGMPDAALKKAIGDQLNPHFPSKDDNVNEELCRVLSYLEHPNVVAKTVALMKVTKVKASEYDAEIMKRNQRYGSSILKSMQTAPNTLNMHYLFCLKDVKTGWTMGDRKFYLGWVKNLASKSGGNMYASYIHKIRETAIASVPEKDRASLQYLMGDVKSIDISKLPKAKGPAVAWSVGSALKMLKEEPLTGRSLANGKKMFSAGLCVACHRFGTEGGGIGPDLTNLAKRSDYKAILESTLQPNLVVSDQFEQHELKMKDGSVILGRIVVDDKDSYSLVQSGLEPLKLKKVKKADVASKKSSKLSMMPPGLVNMMNADELKDLIAYFVSQGNNRHPVYKRPKPTKKLDIEIISAIYGVEGNAQKSMDLSKTIKQYMDAREYEFNITNTFAGKDPAPGIKKVLLLKYKFKGKTISKTIREGALVSFYE</sequence>
<dbReference type="InterPro" id="IPR013427">
    <property type="entry name" value="Haem-bd_dom_put"/>
</dbReference>
<reference evidence="5" key="1">
    <citation type="submission" date="2018-05" db="EMBL/GenBank/DDBJ databases">
        <authorList>
            <person name="Lanie J.A."/>
            <person name="Ng W.-L."/>
            <person name="Kazmierczak K.M."/>
            <person name="Andrzejewski T.M."/>
            <person name="Davidsen T.M."/>
            <person name="Wayne K.J."/>
            <person name="Tettelin H."/>
            <person name="Glass J.I."/>
            <person name="Rusch D."/>
            <person name="Podicherti R."/>
            <person name="Tsui H.-C.T."/>
            <person name="Winkler M.E."/>
        </authorList>
    </citation>
    <scope>NUCLEOTIDE SEQUENCE</scope>
</reference>
<dbReference type="SUPFAM" id="SSF46626">
    <property type="entry name" value="Cytochrome c"/>
    <property type="match status" value="1"/>
</dbReference>
<protein>
    <recommendedName>
        <fullName evidence="4">Cytochrome c domain-containing protein</fullName>
    </recommendedName>
</protein>
<evidence type="ECO:0000256" key="1">
    <source>
        <dbReference type="ARBA" id="ARBA00022617"/>
    </source>
</evidence>
<gene>
    <name evidence="5" type="ORF">METZ01_LOCUS112895</name>
</gene>
<dbReference type="GO" id="GO:0009055">
    <property type="term" value="F:electron transfer activity"/>
    <property type="evidence" value="ECO:0007669"/>
    <property type="project" value="InterPro"/>
</dbReference>
<dbReference type="GO" id="GO:0020037">
    <property type="term" value="F:heme binding"/>
    <property type="evidence" value="ECO:0007669"/>
    <property type="project" value="InterPro"/>
</dbReference>
<accession>A0A381X6B1</accession>
<dbReference type="SUPFAM" id="SSF50952">
    <property type="entry name" value="Soluble quinoprotein glucose dehydrogenase"/>
    <property type="match status" value="1"/>
</dbReference>
<dbReference type="PANTHER" id="PTHR33546">
    <property type="entry name" value="LARGE, MULTIFUNCTIONAL SECRETED PROTEIN-RELATED"/>
    <property type="match status" value="1"/>
</dbReference>
<dbReference type="AlphaFoldDB" id="A0A381X6B1"/>
<dbReference type="GO" id="GO:0046872">
    <property type="term" value="F:metal ion binding"/>
    <property type="evidence" value="ECO:0007669"/>
    <property type="project" value="UniProtKB-KW"/>
</dbReference>
<feature type="domain" description="Cytochrome c" evidence="4">
    <location>
        <begin position="707"/>
        <end position="845"/>
    </location>
</feature>
<dbReference type="EMBL" id="UINC01014002">
    <property type="protein sequence ID" value="SVA60041.1"/>
    <property type="molecule type" value="Genomic_DNA"/>
</dbReference>